<keyword evidence="1" id="KW-0539">Nucleus</keyword>
<evidence type="ECO:0000256" key="1">
    <source>
        <dbReference type="PROSITE-ProRule" id="PRU00371"/>
    </source>
</evidence>
<organism evidence="4 5">
    <name type="scientific">Popillia japonica</name>
    <name type="common">Japanese beetle</name>
    <dbReference type="NCBI Taxonomy" id="7064"/>
    <lineage>
        <taxon>Eukaryota</taxon>
        <taxon>Metazoa</taxon>
        <taxon>Ecdysozoa</taxon>
        <taxon>Arthropoda</taxon>
        <taxon>Hexapoda</taxon>
        <taxon>Insecta</taxon>
        <taxon>Pterygota</taxon>
        <taxon>Neoptera</taxon>
        <taxon>Endopterygota</taxon>
        <taxon>Coleoptera</taxon>
        <taxon>Polyphaga</taxon>
        <taxon>Scarabaeiformia</taxon>
        <taxon>Scarabaeidae</taxon>
        <taxon>Rutelinae</taxon>
        <taxon>Popillia</taxon>
    </lineage>
</organism>
<dbReference type="Pfam" id="PF02944">
    <property type="entry name" value="BESS"/>
    <property type="match status" value="1"/>
</dbReference>
<evidence type="ECO:0000256" key="2">
    <source>
        <dbReference type="SAM" id="MobiDB-lite"/>
    </source>
</evidence>
<reference evidence="4 5" key="1">
    <citation type="journal article" date="2024" name="BMC Genomics">
        <title>De novo assembly and annotation of Popillia japonica's genome with initial clues to its potential as an invasive pest.</title>
        <authorList>
            <person name="Cucini C."/>
            <person name="Boschi S."/>
            <person name="Funari R."/>
            <person name="Cardaioli E."/>
            <person name="Iannotti N."/>
            <person name="Marturano G."/>
            <person name="Paoli F."/>
            <person name="Bruttini M."/>
            <person name="Carapelli A."/>
            <person name="Frati F."/>
            <person name="Nardi F."/>
        </authorList>
    </citation>
    <scope>NUCLEOTIDE SEQUENCE [LARGE SCALE GENOMIC DNA]</scope>
    <source>
        <strain evidence="4">DMR45628</strain>
    </source>
</reference>
<comment type="caution">
    <text evidence="4">The sequence shown here is derived from an EMBL/GenBank/DDBJ whole genome shotgun (WGS) entry which is preliminary data.</text>
</comment>
<feature type="compositionally biased region" description="Basic and acidic residues" evidence="2">
    <location>
        <begin position="26"/>
        <end position="36"/>
    </location>
</feature>
<dbReference type="EMBL" id="JASPKY010000210">
    <property type="protein sequence ID" value="KAK9720466.1"/>
    <property type="molecule type" value="Genomic_DNA"/>
</dbReference>
<name>A0AAW1KMR7_POPJA</name>
<accession>A0AAW1KMR7</accession>
<keyword evidence="5" id="KW-1185">Reference proteome</keyword>
<feature type="domain" description="BESS" evidence="3">
    <location>
        <begin position="78"/>
        <end position="117"/>
    </location>
</feature>
<feature type="region of interest" description="Disordered" evidence="2">
    <location>
        <begin position="15"/>
        <end position="57"/>
    </location>
</feature>
<evidence type="ECO:0000313" key="4">
    <source>
        <dbReference type="EMBL" id="KAK9720466.1"/>
    </source>
</evidence>
<protein>
    <submittedName>
        <fullName evidence="4">BESS motif</fullName>
    </submittedName>
</protein>
<evidence type="ECO:0000259" key="3">
    <source>
        <dbReference type="PROSITE" id="PS51031"/>
    </source>
</evidence>
<gene>
    <name evidence="4" type="ORF">QE152_g22050</name>
</gene>
<dbReference type="InterPro" id="IPR004210">
    <property type="entry name" value="BESS_motif"/>
</dbReference>
<dbReference type="AlphaFoldDB" id="A0AAW1KMR7"/>
<proteinExistence type="predicted"/>
<feature type="compositionally biased region" description="Polar residues" evidence="2">
    <location>
        <begin position="15"/>
        <end position="24"/>
    </location>
</feature>
<comment type="subcellular location">
    <subcellularLocation>
        <location evidence="1">Nucleus</location>
    </subcellularLocation>
</comment>
<sequence length="187" mass="21547">MFLKDVVAINKRASNFTEETQEQATEVDHSEEREGPYETTIRSTPRRKKKKVNDTQEGEDIGAELISVLKQNVSSNDDDPDRHFLLSLLDDFKRVPERLKATTKINIMKVIMEATDQHYNYQIPPPQPQNNYSRYAYSATTPLCSVDRNATNVYEHVRNVTSPESESAMSDHSEVSNYYELFSTQHL</sequence>
<dbReference type="PROSITE" id="PS51031">
    <property type="entry name" value="BESS"/>
    <property type="match status" value="1"/>
</dbReference>
<dbReference type="Proteomes" id="UP001458880">
    <property type="component" value="Unassembled WGS sequence"/>
</dbReference>
<dbReference type="GO" id="GO:0003677">
    <property type="term" value="F:DNA binding"/>
    <property type="evidence" value="ECO:0007669"/>
    <property type="project" value="InterPro"/>
</dbReference>
<evidence type="ECO:0000313" key="5">
    <source>
        <dbReference type="Proteomes" id="UP001458880"/>
    </source>
</evidence>
<dbReference type="GO" id="GO:0005634">
    <property type="term" value="C:nucleus"/>
    <property type="evidence" value="ECO:0007669"/>
    <property type="project" value="UniProtKB-SubCell"/>
</dbReference>